<dbReference type="SUPFAM" id="SSF47413">
    <property type="entry name" value="lambda repressor-like DNA-binding domains"/>
    <property type="match status" value="1"/>
</dbReference>
<dbReference type="PANTHER" id="PTHR46558">
    <property type="entry name" value="TRACRIPTIONAL REGULATORY PROTEIN-RELATED-RELATED"/>
    <property type="match status" value="1"/>
</dbReference>
<keyword evidence="1" id="KW-0238">DNA-binding</keyword>
<evidence type="ECO:0000259" key="2">
    <source>
        <dbReference type="PROSITE" id="PS50943"/>
    </source>
</evidence>
<dbReference type="Pfam" id="PF01381">
    <property type="entry name" value="HTH_3"/>
    <property type="match status" value="1"/>
</dbReference>
<dbReference type="Proteomes" id="UP000253034">
    <property type="component" value="Unassembled WGS sequence"/>
</dbReference>
<dbReference type="PANTHER" id="PTHR46558:SF11">
    <property type="entry name" value="HTH-TYPE TRANSCRIPTIONAL REGULATOR XRE"/>
    <property type="match status" value="1"/>
</dbReference>
<dbReference type="OrthoDB" id="1739538at2"/>
<dbReference type="Gene3D" id="1.10.260.40">
    <property type="entry name" value="lambda repressor-like DNA-binding domains"/>
    <property type="match status" value="1"/>
</dbReference>
<protein>
    <submittedName>
        <fullName evidence="3">Transcriptional regulator with XRE-family HTH domain</fullName>
    </submittedName>
</protein>
<name>A0A369AP36_9FIRM</name>
<organism evidence="3 4">
    <name type="scientific">Anaerobacterium chartisolvens</name>
    <dbReference type="NCBI Taxonomy" id="1297424"/>
    <lineage>
        <taxon>Bacteria</taxon>
        <taxon>Bacillati</taxon>
        <taxon>Bacillota</taxon>
        <taxon>Clostridia</taxon>
        <taxon>Eubacteriales</taxon>
        <taxon>Oscillospiraceae</taxon>
        <taxon>Anaerobacterium</taxon>
    </lineage>
</organism>
<dbReference type="EMBL" id="QPJT01000031">
    <property type="protein sequence ID" value="RCX09957.1"/>
    <property type="molecule type" value="Genomic_DNA"/>
</dbReference>
<dbReference type="InterPro" id="IPR001387">
    <property type="entry name" value="Cro/C1-type_HTH"/>
</dbReference>
<dbReference type="GO" id="GO:0003677">
    <property type="term" value="F:DNA binding"/>
    <property type="evidence" value="ECO:0007669"/>
    <property type="project" value="UniProtKB-KW"/>
</dbReference>
<dbReference type="RefSeq" id="WP_114299598.1">
    <property type="nucleotide sequence ID" value="NZ_QPJT01000031.1"/>
</dbReference>
<gene>
    <name evidence="3" type="ORF">DFR58_1311</name>
</gene>
<keyword evidence="4" id="KW-1185">Reference proteome</keyword>
<dbReference type="InterPro" id="IPR010982">
    <property type="entry name" value="Lambda_DNA-bd_dom_sf"/>
</dbReference>
<evidence type="ECO:0000313" key="3">
    <source>
        <dbReference type="EMBL" id="RCX09957.1"/>
    </source>
</evidence>
<comment type="caution">
    <text evidence="3">The sequence shown here is derived from an EMBL/GenBank/DDBJ whole genome shotgun (WGS) entry which is preliminary data.</text>
</comment>
<dbReference type="AlphaFoldDB" id="A0A369AP36"/>
<accession>A0A369AP36</accession>
<reference evidence="3 4" key="1">
    <citation type="submission" date="2018-07" db="EMBL/GenBank/DDBJ databases">
        <title>Genomic Encyclopedia of Type Strains, Phase IV (KMG-IV): sequencing the most valuable type-strain genomes for metagenomic binning, comparative biology and taxonomic classification.</title>
        <authorList>
            <person name="Goeker M."/>
        </authorList>
    </citation>
    <scope>NUCLEOTIDE SEQUENCE [LARGE SCALE GENOMIC DNA]</scope>
    <source>
        <strain evidence="3 4">DSM 27016</strain>
    </source>
</reference>
<evidence type="ECO:0000313" key="4">
    <source>
        <dbReference type="Proteomes" id="UP000253034"/>
    </source>
</evidence>
<dbReference type="SMART" id="SM00530">
    <property type="entry name" value="HTH_XRE"/>
    <property type="match status" value="1"/>
</dbReference>
<dbReference type="PROSITE" id="PS50943">
    <property type="entry name" value="HTH_CROC1"/>
    <property type="match status" value="1"/>
</dbReference>
<proteinExistence type="predicted"/>
<feature type="domain" description="HTH cro/C1-type" evidence="2">
    <location>
        <begin position="9"/>
        <end position="63"/>
    </location>
</feature>
<evidence type="ECO:0000256" key="1">
    <source>
        <dbReference type="ARBA" id="ARBA00023125"/>
    </source>
</evidence>
<dbReference type="CDD" id="cd00093">
    <property type="entry name" value="HTH_XRE"/>
    <property type="match status" value="1"/>
</dbReference>
<sequence length="123" mass="13977">MEITLGKRIKQLVGEKKVRQQQIAAELGINASTLSSYVIDYREPPIEKLKKMAEYFDVSIDYLTGYTQSRSPYPPHLSDEAIAFIKDPQNQMYLKLAMDMKGIIISTASQKEAFNSEKLVSNE</sequence>